<proteinExistence type="predicted"/>
<dbReference type="EMBL" id="JASCZI010090670">
    <property type="protein sequence ID" value="MED6144581.1"/>
    <property type="molecule type" value="Genomic_DNA"/>
</dbReference>
<accession>A0ABU6T8P0</accession>
<keyword evidence="2" id="KW-1185">Reference proteome</keyword>
<gene>
    <name evidence="1" type="ORF">PIB30_017078</name>
</gene>
<organism evidence="1 2">
    <name type="scientific">Stylosanthes scabra</name>
    <dbReference type="NCBI Taxonomy" id="79078"/>
    <lineage>
        <taxon>Eukaryota</taxon>
        <taxon>Viridiplantae</taxon>
        <taxon>Streptophyta</taxon>
        <taxon>Embryophyta</taxon>
        <taxon>Tracheophyta</taxon>
        <taxon>Spermatophyta</taxon>
        <taxon>Magnoliopsida</taxon>
        <taxon>eudicotyledons</taxon>
        <taxon>Gunneridae</taxon>
        <taxon>Pentapetalae</taxon>
        <taxon>rosids</taxon>
        <taxon>fabids</taxon>
        <taxon>Fabales</taxon>
        <taxon>Fabaceae</taxon>
        <taxon>Papilionoideae</taxon>
        <taxon>50 kb inversion clade</taxon>
        <taxon>dalbergioids sensu lato</taxon>
        <taxon>Dalbergieae</taxon>
        <taxon>Pterocarpus clade</taxon>
        <taxon>Stylosanthes</taxon>
    </lineage>
</organism>
<evidence type="ECO:0000313" key="1">
    <source>
        <dbReference type="EMBL" id="MED6144581.1"/>
    </source>
</evidence>
<evidence type="ECO:0000313" key="2">
    <source>
        <dbReference type="Proteomes" id="UP001341840"/>
    </source>
</evidence>
<comment type="caution">
    <text evidence="1">The sequence shown here is derived from an EMBL/GenBank/DDBJ whole genome shotgun (WGS) entry which is preliminary data.</text>
</comment>
<sequence length="130" mass="14394">MSELVQVFSHYLGGGFTEIRRVGYCFMSLQPNRRFVYLLVWLNNDEDVVVSFGCHRRLMPNHVMNFLVKVGEAGSPSGSPVAAAPVRVAIPRCDECIPDTAATGCPPYILPAPPPIPRLADVHAFYRSFT</sequence>
<protein>
    <submittedName>
        <fullName evidence="1">Uncharacterized protein</fullName>
    </submittedName>
</protein>
<dbReference type="Proteomes" id="UP001341840">
    <property type="component" value="Unassembled WGS sequence"/>
</dbReference>
<name>A0ABU6T8P0_9FABA</name>
<reference evidence="1 2" key="1">
    <citation type="journal article" date="2023" name="Plants (Basel)">
        <title>Bridging the Gap: Combining Genomics and Transcriptomics Approaches to Understand Stylosanthes scabra, an Orphan Legume from the Brazilian Caatinga.</title>
        <authorList>
            <person name="Ferreira-Neto J.R.C."/>
            <person name="da Silva M.D."/>
            <person name="Binneck E."/>
            <person name="de Melo N.F."/>
            <person name="da Silva R.H."/>
            <person name="de Melo A.L.T.M."/>
            <person name="Pandolfi V."/>
            <person name="Bustamante F.O."/>
            <person name="Brasileiro-Vidal A.C."/>
            <person name="Benko-Iseppon A.M."/>
        </authorList>
    </citation>
    <scope>NUCLEOTIDE SEQUENCE [LARGE SCALE GENOMIC DNA]</scope>
    <source>
        <tissue evidence="1">Leaves</tissue>
    </source>
</reference>